<name>A0A6M3K7I2_9ZZZZ</name>
<dbReference type="EMBL" id="MT142297">
    <property type="protein sequence ID" value="QJA77706.1"/>
    <property type="molecule type" value="Genomic_DNA"/>
</dbReference>
<accession>A0A6M3K7I2</accession>
<organism evidence="2">
    <name type="scientific">viral metagenome</name>
    <dbReference type="NCBI Taxonomy" id="1070528"/>
    <lineage>
        <taxon>unclassified sequences</taxon>
        <taxon>metagenomes</taxon>
        <taxon>organismal metagenomes</taxon>
    </lineage>
</organism>
<dbReference type="Gene3D" id="3.90.1690.10">
    <property type="entry name" value="phage-related protein like domain"/>
    <property type="match status" value="1"/>
</dbReference>
<evidence type="ECO:0000313" key="2">
    <source>
        <dbReference type="EMBL" id="QJA77706.1"/>
    </source>
</evidence>
<proteinExistence type="predicted"/>
<protein>
    <submittedName>
        <fullName evidence="2">Putative capsid protein</fullName>
    </submittedName>
</protein>
<sequence length="322" mass="35516">MPKQVASGGRGAERLDLGRPFEEYPLAVLGMIGKMILPIFPVSKKAAAVSVITREGLLRRRDVRRADGSNFSRDTFDVDELTYNCVGYGHEQFVTKAMREVYRNDFDADTYAQGMVQRILDTELEIRIAAEIFDGTTNWPSGTAALYTDVSTDWDNTASTIIADVEGAKEKVRDNCGMEANTLVVSSAHLKSLKTNVIIKAMFPGIDVLTDVALFSNLSAIFGIPNILIGSGVYNAGGEGATLSMTKIWSDDYCWVGVVPQSGDLVEPGVGRTMQWDAFGADGYEWNMYTEPQTKTDVWQGEHYVDEKVFDAYFGHLLLIDT</sequence>
<gene>
    <name evidence="2" type="ORF">MM415A01245_0011</name>
    <name evidence="1" type="ORF">MM415B01625_0006</name>
</gene>
<dbReference type="EMBL" id="MT141280">
    <property type="protein sequence ID" value="QJA57564.1"/>
    <property type="molecule type" value="Genomic_DNA"/>
</dbReference>
<evidence type="ECO:0000313" key="1">
    <source>
        <dbReference type="EMBL" id="QJA57564.1"/>
    </source>
</evidence>
<reference evidence="2" key="1">
    <citation type="submission" date="2020-03" db="EMBL/GenBank/DDBJ databases">
        <title>The deep terrestrial virosphere.</title>
        <authorList>
            <person name="Holmfeldt K."/>
            <person name="Nilsson E."/>
            <person name="Simone D."/>
            <person name="Lopez-Fernandez M."/>
            <person name="Wu X."/>
            <person name="de Brujin I."/>
            <person name="Lundin D."/>
            <person name="Andersson A."/>
            <person name="Bertilsson S."/>
            <person name="Dopson M."/>
        </authorList>
    </citation>
    <scope>NUCLEOTIDE SEQUENCE</scope>
    <source>
        <strain evidence="2">MM415A01245</strain>
        <strain evidence="1">MM415B01625</strain>
    </source>
</reference>
<dbReference type="AlphaFoldDB" id="A0A6M3K7I2"/>
<dbReference type="InterPro" id="IPR053738">
    <property type="entry name" value="Lambda_capsid_assembly"/>
</dbReference>